<dbReference type="RefSeq" id="WP_011178425.1">
    <property type="nucleotide sequence ID" value="NC_005913.1"/>
</dbReference>
<geneLocation type="plasmid" evidence="2">
    <name>pBLTVA-2</name>
</geneLocation>
<dbReference type="AlphaFoldDB" id="Q6JKM5"/>
<evidence type="ECO:0000313" key="1">
    <source>
        <dbReference type="EMBL" id="AAR84213.1"/>
    </source>
</evidence>
<gene>
    <name evidence="2" type="primary">rep</name>
</gene>
<dbReference type="EMBL" id="AY423627">
    <property type="protein sequence ID" value="AAR84213.1"/>
    <property type="molecule type" value="Genomic_DNA"/>
</dbReference>
<reference evidence="2" key="1">
    <citation type="journal article" date="2004" name="Microbiology">
        <title>Sequence analysis of two plasmids from the phytoplasma beet leafhopper-transmitted virescence agent.</title>
        <authorList>
            <person name="Liefting L.W."/>
            <person name="Shaw M.E."/>
            <person name="Kirkpatrick B.C."/>
        </authorList>
    </citation>
    <scope>NUCLEOTIDE SEQUENCE</scope>
    <source>
        <plasmid evidence="1">pBLTVA-1</plasmid>
        <plasmid evidence="2">pBLTVA-2</plasmid>
    </source>
</reference>
<accession>Q6JKM5</accession>
<geneLocation type="plasmid" evidence="1">
    <name>pBLTVA-1</name>
</geneLocation>
<keyword evidence="2" id="KW-0614">Plasmid</keyword>
<evidence type="ECO:0000313" key="2">
    <source>
        <dbReference type="EMBL" id="AAR84214.1"/>
    </source>
</evidence>
<proteinExistence type="predicted"/>
<organism evidence="2">
    <name type="scientific">Beet leafhopper transmitted virescence phytoplasma</name>
    <dbReference type="NCBI Taxonomy" id="37694"/>
    <lineage>
        <taxon>Bacteria</taxon>
        <taxon>Bacillati</taxon>
        <taxon>Mycoplasmatota</taxon>
        <taxon>Mollicutes</taxon>
        <taxon>Acholeplasmatales</taxon>
        <taxon>Acholeplasmataceae</taxon>
        <taxon>Candidatus Phytoplasma</taxon>
    </lineage>
</organism>
<name>Q6JKM5_9MOLU</name>
<protein>
    <submittedName>
        <fullName evidence="2">Putative replication-associated protein</fullName>
    </submittedName>
</protein>
<sequence>MNKKKIRIVYKNITITYNNCFEVELQNFKAFFIDLFANIYTTNNIKYLLIAKNKKDKTTTVLLILDKKPNFKSIDNFIINDDEPIFEPLKGTIKSFEKEIKEDNDFEWIELGKSSTIINNIQEQNAKELEEQFYNYVENLRERFWHVDKNMTTQDASNEIDVFFIEKPPKEKFKRIAEIERILKKYFTREKLNNDLNEDDIEDFNTFKNDLPVLIHLQQDILEQVETVKEGKRPQPIILEGGAKIGKTEHIKSFLKHHKIKFNLISGKLKFDNYNDNADIDILDDSNYYHWDQNPEGIEYAKRIIGCNQKKMTVWKNKFQPLLTLNKNKLSIIICNPGKNSFFNWAFNEKNPHKKYIEECQGIFHFFKNEKLYITKEEQEEKNRIYQNAIQPNENRENLENKAIEIFGKDKVEIID</sequence>
<dbReference type="EMBL" id="AY423628">
    <property type="protein sequence ID" value="AAR84214.1"/>
    <property type="molecule type" value="Genomic_DNA"/>
</dbReference>